<proteinExistence type="predicted"/>
<accession>A0A5D9C639</accession>
<reference evidence="1 2" key="1">
    <citation type="submission" date="2019-08" db="EMBL/GenBank/DDBJ databases">
        <authorList>
            <person name="Wang G."/>
            <person name="Xu Z."/>
        </authorList>
    </citation>
    <scope>NUCLEOTIDE SEQUENCE [LARGE SCALE GENOMIC DNA]</scope>
    <source>
        <strain evidence="1 2">ZX</strain>
    </source>
</reference>
<name>A0A5D9C639_9SPHN</name>
<evidence type="ECO:0000313" key="1">
    <source>
        <dbReference type="EMBL" id="TZG26510.1"/>
    </source>
</evidence>
<organism evidence="1 2">
    <name type="scientific">Sphingomonas montanisoli</name>
    <dbReference type="NCBI Taxonomy" id="2606412"/>
    <lineage>
        <taxon>Bacteria</taxon>
        <taxon>Pseudomonadati</taxon>
        <taxon>Pseudomonadota</taxon>
        <taxon>Alphaproteobacteria</taxon>
        <taxon>Sphingomonadales</taxon>
        <taxon>Sphingomonadaceae</taxon>
        <taxon>Sphingomonas</taxon>
    </lineage>
</organism>
<comment type="caution">
    <text evidence="1">The sequence shown here is derived from an EMBL/GenBank/DDBJ whole genome shotgun (WGS) entry which is preliminary data.</text>
</comment>
<dbReference type="RefSeq" id="WP_149523312.1">
    <property type="nucleotide sequence ID" value="NZ_VTOU01000003.1"/>
</dbReference>
<keyword evidence="2" id="KW-1185">Reference proteome</keyword>
<dbReference type="EMBL" id="VTOU01000003">
    <property type="protein sequence ID" value="TZG26510.1"/>
    <property type="molecule type" value="Genomic_DNA"/>
</dbReference>
<dbReference type="AlphaFoldDB" id="A0A5D9C639"/>
<evidence type="ECO:0000313" key="2">
    <source>
        <dbReference type="Proteomes" id="UP000322077"/>
    </source>
</evidence>
<sequence>MTDFVWPADLAPSSVSFYLQHYTGGTESPFNRQRKTYVLGRSRWVARFEFVGGAQGEGLAGKGAAIDAFLAQVGGGANRVLTHDWRRPTRSGPATGVGTNSPAAKGATSMTWIGLQANTLAFRRGDYVGGDGRAHIVTADVLTTAGGVAMVPFVPPLETAIAAGAGTYTEVKSRFEIRDDDAGANAAAFGDAERITVEMFEDL</sequence>
<gene>
    <name evidence="1" type="ORF">FYJ91_16445</name>
</gene>
<dbReference type="Proteomes" id="UP000322077">
    <property type="component" value="Unassembled WGS sequence"/>
</dbReference>
<protein>
    <submittedName>
        <fullName evidence="1">Uncharacterized protein</fullName>
    </submittedName>
</protein>